<name>A0ABR1VYG4_9PEZI</name>
<keyword evidence="2" id="KW-1185">Reference proteome</keyword>
<evidence type="ECO:0000313" key="1">
    <source>
        <dbReference type="EMBL" id="KAK8076258.1"/>
    </source>
</evidence>
<proteinExistence type="predicted"/>
<dbReference type="GeneID" id="92088002"/>
<protein>
    <recommendedName>
        <fullName evidence="3">C2H2-type domain-containing protein</fullName>
    </recommendedName>
</protein>
<dbReference type="EMBL" id="JAQQWL010000004">
    <property type="protein sequence ID" value="KAK8076258.1"/>
    <property type="molecule type" value="Genomic_DNA"/>
</dbReference>
<comment type="caution">
    <text evidence="1">The sequence shown here is derived from an EMBL/GenBank/DDBJ whole genome shotgun (WGS) entry which is preliminary data.</text>
</comment>
<evidence type="ECO:0000313" key="2">
    <source>
        <dbReference type="Proteomes" id="UP001480595"/>
    </source>
</evidence>
<dbReference type="RefSeq" id="XP_066719217.1">
    <property type="nucleotide sequence ID" value="XM_066854939.1"/>
</dbReference>
<organism evidence="1 2">
    <name type="scientific">Apiospora phragmitis</name>
    <dbReference type="NCBI Taxonomy" id="2905665"/>
    <lineage>
        <taxon>Eukaryota</taxon>
        <taxon>Fungi</taxon>
        <taxon>Dikarya</taxon>
        <taxon>Ascomycota</taxon>
        <taxon>Pezizomycotina</taxon>
        <taxon>Sordariomycetes</taxon>
        <taxon>Xylariomycetidae</taxon>
        <taxon>Amphisphaeriales</taxon>
        <taxon>Apiosporaceae</taxon>
        <taxon>Apiospora</taxon>
    </lineage>
</organism>
<evidence type="ECO:0008006" key="3">
    <source>
        <dbReference type="Google" id="ProtNLM"/>
    </source>
</evidence>
<sequence>MLRKWHNSIRQDSNKEHERSPWPLNCELCFQDLGEPFRSTAVQPSATYIPNRPYDDKAMGKAYVQWTMPLQLDTKTALDGNWTEKLKKAFSKAADTYDDLLCPHASFDDLPILHDFARHSDFRRRHTDAQLREWGLIWTSPSGELGLKDERDICKVCSSWLRPMGVAQPRKWEYLWVLGEHGLSLQRQLELPVPTGHQFSPAYEPWLQMMSPPSYGLPADTELRHITWCPDKQCANGKNWITHLQYLHTIAQHFKIRSDVESTGK</sequence>
<reference evidence="1 2" key="1">
    <citation type="submission" date="2023-01" db="EMBL/GenBank/DDBJ databases">
        <title>Analysis of 21 Apiospora genomes using comparative genomics revels a genus with tremendous synthesis potential of carbohydrate active enzymes and secondary metabolites.</title>
        <authorList>
            <person name="Sorensen T."/>
        </authorList>
    </citation>
    <scope>NUCLEOTIDE SEQUENCE [LARGE SCALE GENOMIC DNA]</scope>
    <source>
        <strain evidence="1 2">CBS 135458</strain>
    </source>
</reference>
<gene>
    <name evidence="1" type="ORF">PG994_003530</name>
</gene>
<dbReference type="Proteomes" id="UP001480595">
    <property type="component" value="Unassembled WGS sequence"/>
</dbReference>
<accession>A0ABR1VYG4</accession>